<name>A0A4V6WLV9_9ALTE</name>
<dbReference type="OrthoDB" id="9808275at2"/>
<dbReference type="InterPro" id="IPR014710">
    <property type="entry name" value="RmlC-like_jellyroll"/>
</dbReference>
<dbReference type="InterPro" id="IPR011051">
    <property type="entry name" value="RmlC_Cupin_sf"/>
</dbReference>
<dbReference type="RefSeq" id="WP_136783062.1">
    <property type="nucleotide sequence ID" value="NZ_SWCO01000009.1"/>
</dbReference>
<dbReference type="Gene3D" id="2.60.120.10">
    <property type="entry name" value="Jelly Rolls"/>
    <property type="match status" value="2"/>
</dbReference>
<reference evidence="1 2" key="1">
    <citation type="submission" date="2019-04" db="EMBL/GenBank/DDBJ databases">
        <title>Alteromonas portus sp. nov., an alginate lyase-excreting marine bacterium.</title>
        <authorList>
            <person name="Huang H."/>
            <person name="Mo K."/>
            <person name="Bao S."/>
        </authorList>
    </citation>
    <scope>NUCLEOTIDE SEQUENCE [LARGE SCALE GENOMIC DNA]</scope>
    <source>
        <strain evidence="1 2">HB161718</strain>
    </source>
</reference>
<dbReference type="EMBL" id="SWCO01000009">
    <property type="protein sequence ID" value="TKB01936.1"/>
    <property type="molecule type" value="Genomic_DNA"/>
</dbReference>
<keyword evidence="2" id="KW-1185">Reference proteome</keyword>
<dbReference type="SUPFAM" id="SSF51182">
    <property type="entry name" value="RmlC-like cupins"/>
    <property type="match status" value="1"/>
</dbReference>
<evidence type="ECO:0000313" key="1">
    <source>
        <dbReference type="EMBL" id="TKB01936.1"/>
    </source>
</evidence>
<organism evidence="1 2">
    <name type="scientific">Alteromonas portus</name>
    <dbReference type="NCBI Taxonomy" id="2565549"/>
    <lineage>
        <taxon>Bacteria</taxon>
        <taxon>Pseudomonadati</taxon>
        <taxon>Pseudomonadota</taxon>
        <taxon>Gammaproteobacteria</taxon>
        <taxon>Alteromonadales</taxon>
        <taxon>Alteromonadaceae</taxon>
        <taxon>Alteromonas/Salinimonas group</taxon>
        <taxon>Alteromonas</taxon>
    </lineage>
</organism>
<dbReference type="AlphaFoldDB" id="A0A4V6WLV9"/>
<protein>
    <submittedName>
        <fullName evidence="1">Mannose-6-phosphate isomerase</fullName>
    </submittedName>
</protein>
<sequence>MNSIIKFTSNRVWRTYQGGKLLDTIEGKAEPKDSSFPEDWIGSTVEARNVGREHISEGLAMVPNENNELVAFKDVLATKQAHFLGEENGEPRSLDDIPLVKYLDSSTRLHFQAHPTREFSQQRLGMPRGKTEAYVILQTREGIGTPYIYAGFQRSPSREQLKEWIETQNIDAIESCFDKIPVKPGDVFLIPGGRPHALGEGILMLEIMEPSDLAVRFEFERCGYVIPEQARFMGRDIETALDVFNFDPVAKDEVDTEFRCHPSVINDDGKGNNLSLLIGPENTPCFTVKRATVSSQVSREGTTFFLGVVTEGCGEIRVGDEVTQLKQWDRFFCPAGVNNFEYVCHSDTPLSILECYPGNTQ</sequence>
<keyword evidence="1" id="KW-0413">Isomerase</keyword>
<dbReference type="GO" id="GO:0016853">
    <property type="term" value="F:isomerase activity"/>
    <property type="evidence" value="ECO:0007669"/>
    <property type="project" value="UniProtKB-KW"/>
</dbReference>
<proteinExistence type="predicted"/>
<gene>
    <name evidence="1" type="ORF">E5672_15660</name>
</gene>
<dbReference type="CDD" id="cd07010">
    <property type="entry name" value="cupin_PMI_type_I_N_bac"/>
    <property type="match status" value="1"/>
</dbReference>
<comment type="caution">
    <text evidence="1">The sequence shown here is derived from an EMBL/GenBank/DDBJ whole genome shotgun (WGS) entry which is preliminary data.</text>
</comment>
<evidence type="ECO:0000313" key="2">
    <source>
        <dbReference type="Proteomes" id="UP000305471"/>
    </source>
</evidence>
<dbReference type="Proteomes" id="UP000305471">
    <property type="component" value="Unassembled WGS sequence"/>
</dbReference>
<accession>A0A4V6WLV9</accession>